<feature type="transmembrane region" description="Helical" evidence="1">
    <location>
        <begin position="56"/>
        <end position="75"/>
    </location>
</feature>
<protein>
    <submittedName>
        <fullName evidence="2">Uncharacterized protein</fullName>
    </submittedName>
</protein>
<proteinExistence type="predicted"/>
<evidence type="ECO:0000313" key="2">
    <source>
        <dbReference type="EMBL" id="KZV84695.1"/>
    </source>
</evidence>
<keyword evidence="1" id="KW-0472">Membrane</keyword>
<keyword evidence="1" id="KW-0812">Transmembrane</keyword>
<evidence type="ECO:0000313" key="3">
    <source>
        <dbReference type="Proteomes" id="UP000077266"/>
    </source>
</evidence>
<name>A0A165DJI8_EXIGL</name>
<evidence type="ECO:0000256" key="1">
    <source>
        <dbReference type="SAM" id="Phobius"/>
    </source>
</evidence>
<organism evidence="2 3">
    <name type="scientific">Exidia glandulosa HHB12029</name>
    <dbReference type="NCBI Taxonomy" id="1314781"/>
    <lineage>
        <taxon>Eukaryota</taxon>
        <taxon>Fungi</taxon>
        <taxon>Dikarya</taxon>
        <taxon>Basidiomycota</taxon>
        <taxon>Agaricomycotina</taxon>
        <taxon>Agaricomycetes</taxon>
        <taxon>Auriculariales</taxon>
        <taxon>Exidiaceae</taxon>
        <taxon>Exidia</taxon>
    </lineage>
</organism>
<gene>
    <name evidence="2" type="ORF">EXIGLDRAFT_279432</name>
</gene>
<reference evidence="2 3" key="1">
    <citation type="journal article" date="2016" name="Mol. Biol. Evol.">
        <title>Comparative Genomics of Early-Diverging Mushroom-Forming Fungi Provides Insights into the Origins of Lignocellulose Decay Capabilities.</title>
        <authorList>
            <person name="Nagy L.G."/>
            <person name="Riley R."/>
            <person name="Tritt A."/>
            <person name="Adam C."/>
            <person name="Daum C."/>
            <person name="Floudas D."/>
            <person name="Sun H."/>
            <person name="Yadav J.S."/>
            <person name="Pangilinan J."/>
            <person name="Larsson K.H."/>
            <person name="Matsuura K."/>
            <person name="Barry K."/>
            <person name="Labutti K."/>
            <person name="Kuo R."/>
            <person name="Ohm R.A."/>
            <person name="Bhattacharya S.S."/>
            <person name="Shirouzu T."/>
            <person name="Yoshinaga Y."/>
            <person name="Martin F.M."/>
            <person name="Grigoriev I.V."/>
            <person name="Hibbett D.S."/>
        </authorList>
    </citation>
    <scope>NUCLEOTIDE SEQUENCE [LARGE SCALE GENOMIC DNA]</scope>
    <source>
        <strain evidence="2 3">HHB12029</strain>
    </source>
</reference>
<keyword evidence="3" id="KW-1185">Reference proteome</keyword>
<dbReference type="AlphaFoldDB" id="A0A165DJI8"/>
<dbReference type="EMBL" id="KV426214">
    <property type="protein sequence ID" value="KZV84695.1"/>
    <property type="molecule type" value="Genomic_DNA"/>
</dbReference>
<dbReference type="Proteomes" id="UP000077266">
    <property type="component" value="Unassembled WGS sequence"/>
</dbReference>
<sequence length="174" mass="19653">MSIRRARRYFCSSNAYLRAGCQKSHWDSRSWAPLVYLPPPLHRRARCRPSCRSRPFYLAVALSCVQIELLLVLHISGICTGVPVRWGLGLPRARRNDAARSHVSAMHACERANSLRLNSLSPTLEKVNSTSQVTQPRTFLLFSRVVLPAPICQYCRSSFATAFCGSTLVRNQMF</sequence>
<dbReference type="InParanoid" id="A0A165DJI8"/>
<accession>A0A165DJI8</accession>
<keyword evidence="1" id="KW-1133">Transmembrane helix</keyword>